<name>A0A221CB02_9BILA</name>
<dbReference type="Gene3D" id="1.10.565.10">
    <property type="entry name" value="Retinoid X Receptor"/>
    <property type="match status" value="1"/>
</dbReference>
<dbReference type="GO" id="GO:0030154">
    <property type="term" value="P:cell differentiation"/>
    <property type="evidence" value="ECO:0007669"/>
    <property type="project" value="TreeGrafter"/>
</dbReference>
<dbReference type="SUPFAM" id="SSF48508">
    <property type="entry name" value="Nuclear receptor ligand-binding domain"/>
    <property type="match status" value="1"/>
</dbReference>
<dbReference type="SMART" id="SM00399">
    <property type="entry name" value="ZnF_C4"/>
    <property type="match status" value="1"/>
</dbReference>
<dbReference type="CDD" id="cd06916">
    <property type="entry name" value="NR_DBD_like"/>
    <property type="match status" value="1"/>
</dbReference>
<keyword evidence="9" id="KW-0539">Nucleus</keyword>
<dbReference type="InterPro" id="IPR013088">
    <property type="entry name" value="Znf_NHR/GATA"/>
</dbReference>
<dbReference type="PRINTS" id="PR00398">
    <property type="entry name" value="STRDHORMONER"/>
</dbReference>
<evidence type="ECO:0000256" key="4">
    <source>
        <dbReference type="ARBA" id="ARBA00022833"/>
    </source>
</evidence>
<dbReference type="InterPro" id="IPR035500">
    <property type="entry name" value="NHR-like_dom_sf"/>
</dbReference>
<accession>A0A221CB02</accession>
<dbReference type="PANTHER" id="PTHR24082">
    <property type="entry name" value="NUCLEAR HORMONE RECEPTOR"/>
    <property type="match status" value="1"/>
</dbReference>
<keyword evidence="3" id="KW-0863">Zinc-finger</keyword>
<dbReference type="PANTHER" id="PTHR24082:SF473">
    <property type="entry name" value="ECDYSONE-INDUCED PROTEIN 75B, ISOFORM B"/>
    <property type="match status" value="1"/>
</dbReference>
<dbReference type="EMBL" id="MF360852">
    <property type="protein sequence ID" value="ASL70536.1"/>
    <property type="molecule type" value="Genomic_DNA"/>
</dbReference>
<dbReference type="GO" id="GO:0004879">
    <property type="term" value="F:nuclear receptor activity"/>
    <property type="evidence" value="ECO:0007669"/>
    <property type="project" value="TreeGrafter"/>
</dbReference>
<protein>
    <submittedName>
        <fullName evidence="12">Nuclear receptor</fullName>
    </submittedName>
</protein>
<dbReference type="InterPro" id="IPR001628">
    <property type="entry name" value="Znf_hrmn_rcpt"/>
</dbReference>
<dbReference type="PROSITE" id="PS00031">
    <property type="entry name" value="NUCLEAR_REC_DBD_1"/>
    <property type="match status" value="1"/>
</dbReference>
<dbReference type="PROSITE" id="PS51030">
    <property type="entry name" value="NUCLEAR_REC_DBD_2"/>
    <property type="match status" value="1"/>
</dbReference>
<evidence type="ECO:0000313" key="12">
    <source>
        <dbReference type="EMBL" id="ASL70536.1"/>
    </source>
</evidence>
<dbReference type="GO" id="GO:0009755">
    <property type="term" value="P:hormone-mediated signaling pathway"/>
    <property type="evidence" value="ECO:0007669"/>
    <property type="project" value="TreeGrafter"/>
</dbReference>
<comment type="similarity">
    <text evidence="1">Belongs to the nuclear hormone receptor family.</text>
</comment>
<evidence type="ECO:0000256" key="8">
    <source>
        <dbReference type="ARBA" id="ARBA00023170"/>
    </source>
</evidence>
<evidence type="ECO:0000259" key="10">
    <source>
        <dbReference type="PROSITE" id="PS51030"/>
    </source>
</evidence>
<dbReference type="GO" id="GO:0000122">
    <property type="term" value="P:negative regulation of transcription by RNA polymerase II"/>
    <property type="evidence" value="ECO:0007669"/>
    <property type="project" value="TreeGrafter"/>
</dbReference>
<evidence type="ECO:0000256" key="5">
    <source>
        <dbReference type="ARBA" id="ARBA00023015"/>
    </source>
</evidence>
<dbReference type="GO" id="GO:0000978">
    <property type="term" value="F:RNA polymerase II cis-regulatory region sequence-specific DNA binding"/>
    <property type="evidence" value="ECO:0007669"/>
    <property type="project" value="TreeGrafter"/>
</dbReference>
<evidence type="ECO:0000256" key="3">
    <source>
        <dbReference type="ARBA" id="ARBA00022771"/>
    </source>
</evidence>
<sequence length="467" mass="54683">MNLKGENFKNNGDIIRPYSMSIYDPKNLIDNLNLQFTSSLNTYLFNTTFNNNNTHTTETFQLNDCQNEKNKIIKKTRSTFPFGKCKVCNDKATGVHYGIATCEGCKGFFKRSTLKKEKYRCFFGNNCPLTPDNRNRCKACRYRRCCEVGMSIQGVKMGRIPKAEKEKASKVYYRIKISTNFSNCLNLSQNEKLSKIDEYLFNNNSTIINILKSQTPFKSSNLIANRYHSNYHEIDDSYHIITRLLSDKIYQIYLEHNEKVDKLLERAYVLINHGVKNFEGFDAHLNDVWDGLLESIPIQVKNLIDLCKEIPGLNELGQKDLTNLVNNRLFDYFLIKHSPLFINGESYMMLPNKIQYSRYWMKRVISNDMIESMFKFADEFNSLKMTTKEVALMYPFVLTVPDENYKDPMTISSLNEYYYKALMYEFDLNRRSCLFVNRWKHLVSTLPEINEMQAKRIGNLTPKSNLE</sequence>
<reference evidence="12" key="1">
    <citation type="journal article" date="2017" name="Gen. Comp. Endocrinol.">
        <title>Genome-wide identification of nuclear receptor (NR) genes and the evolutionary significance of the NR1O subfamily in the monogonont rotifer Brachionus spp.</title>
        <authorList>
            <person name="Kim D.H."/>
            <person name="Kim H.S."/>
            <person name="Hwang D.S."/>
            <person name="Kim H.J."/>
            <person name="Hagiwara A."/>
            <person name="Lee J.S."/>
            <person name="Jeong C.B."/>
        </authorList>
    </citation>
    <scope>NUCLEOTIDE SEQUENCE</scope>
</reference>
<dbReference type="Gene3D" id="3.30.50.10">
    <property type="entry name" value="Erythroid Transcription Factor GATA-1, subunit A"/>
    <property type="match status" value="1"/>
</dbReference>
<dbReference type="Pfam" id="PF00105">
    <property type="entry name" value="zf-C4"/>
    <property type="match status" value="1"/>
</dbReference>
<proteinExistence type="inferred from homology"/>
<evidence type="ECO:0000256" key="2">
    <source>
        <dbReference type="ARBA" id="ARBA00022723"/>
    </source>
</evidence>
<evidence type="ECO:0000259" key="11">
    <source>
        <dbReference type="PROSITE" id="PS51843"/>
    </source>
</evidence>
<dbReference type="InterPro" id="IPR001723">
    <property type="entry name" value="Nuclear_hrmn_rcpt"/>
</dbReference>
<dbReference type="PRINTS" id="PR00047">
    <property type="entry name" value="STROIDFINGER"/>
</dbReference>
<dbReference type="GO" id="GO:0045944">
    <property type="term" value="P:positive regulation of transcription by RNA polymerase II"/>
    <property type="evidence" value="ECO:0007669"/>
    <property type="project" value="TreeGrafter"/>
</dbReference>
<evidence type="ECO:0000256" key="1">
    <source>
        <dbReference type="ARBA" id="ARBA00005993"/>
    </source>
</evidence>
<evidence type="ECO:0000256" key="6">
    <source>
        <dbReference type="ARBA" id="ARBA00023125"/>
    </source>
</evidence>
<evidence type="ECO:0000256" key="7">
    <source>
        <dbReference type="ARBA" id="ARBA00023163"/>
    </source>
</evidence>
<keyword evidence="2" id="KW-0479">Metal-binding</keyword>
<dbReference type="SUPFAM" id="SSF57716">
    <property type="entry name" value="Glucocorticoid receptor-like (DNA-binding domain)"/>
    <property type="match status" value="1"/>
</dbReference>
<keyword evidence="6" id="KW-0238">DNA-binding</keyword>
<dbReference type="FunFam" id="3.30.50.10:FF:000030">
    <property type="entry name" value="Nuclear Hormone Receptor family"/>
    <property type="match status" value="1"/>
</dbReference>
<dbReference type="InterPro" id="IPR050234">
    <property type="entry name" value="Nuclear_hormone_rcpt_NR1"/>
</dbReference>
<keyword evidence="7" id="KW-0804">Transcription</keyword>
<keyword evidence="5" id="KW-0805">Transcription regulation</keyword>
<dbReference type="GO" id="GO:0008270">
    <property type="term" value="F:zinc ion binding"/>
    <property type="evidence" value="ECO:0007669"/>
    <property type="project" value="UniProtKB-KW"/>
</dbReference>
<keyword evidence="4" id="KW-0862">Zinc</keyword>
<reference evidence="12" key="2">
    <citation type="submission" date="2017-06" db="EMBL/GenBank/DDBJ databases">
        <authorList>
            <person name="Kim H.J."/>
            <person name="Triplett B.A."/>
        </authorList>
    </citation>
    <scope>NUCLEOTIDE SEQUENCE</scope>
</reference>
<organism evidence="12">
    <name type="scientific">Brachionus calyciflorus</name>
    <dbReference type="NCBI Taxonomy" id="104777"/>
    <lineage>
        <taxon>Eukaryota</taxon>
        <taxon>Metazoa</taxon>
        <taxon>Spiralia</taxon>
        <taxon>Gnathifera</taxon>
        <taxon>Rotifera</taxon>
        <taxon>Eurotatoria</taxon>
        <taxon>Monogononta</taxon>
        <taxon>Pseudotrocha</taxon>
        <taxon>Ploima</taxon>
        <taxon>Brachionidae</taxon>
        <taxon>Brachionus</taxon>
    </lineage>
</organism>
<evidence type="ECO:0000256" key="9">
    <source>
        <dbReference type="ARBA" id="ARBA00023242"/>
    </source>
</evidence>
<dbReference type="InterPro" id="IPR000536">
    <property type="entry name" value="Nucl_hrmn_rcpt_lig-bd"/>
</dbReference>
<feature type="domain" description="NR LBD" evidence="11">
    <location>
        <begin position="256"/>
        <end position="467"/>
    </location>
</feature>
<feature type="domain" description="Nuclear receptor" evidence="10">
    <location>
        <begin position="82"/>
        <end position="157"/>
    </location>
</feature>
<dbReference type="AlphaFoldDB" id="A0A221CB02"/>
<keyword evidence="8 12" id="KW-0675">Receptor</keyword>
<dbReference type="PROSITE" id="PS51843">
    <property type="entry name" value="NR_LBD"/>
    <property type="match status" value="1"/>
</dbReference>